<dbReference type="RefSeq" id="WP_143554679.1">
    <property type="nucleotide sequence ID" value="NZ_VJWA01000001.1"/>
</dbReference>
<protein>
    <submittedName>
        <fullName evidence="1">Uncharacterized protein</fullName>
    </submittedName>
</protein>
<reference evidence="1 2" key="1">
    <citation type="submission" date="2019-07" db="EMBL/GenBank/DDBJ databases">
        <title>Novel species isolated from glacier.</title>
        <authorList>
            <person name="Liu Q."/>
            <person name="Xin Y.-H."/>
        </authorList>
    </citation>
    <scope>NUCLEOTIDE SEQUENCE [LARGE SCALE GENOMIC DNA]</scope>
    <source>
        <strain evidence="1 2">LB1R16</strain>
    </source>
</reference>
<evidence type="ECO:0000313" key="1">
    <source>
        <dbReference type="EMBL" id="TRW17134.1"/>
    </source>
</evidence>
<comment type="caution">
    <text evidence="1">The sequence shown here is derived from an EMBL/GenBank/DDBJ whole genome shotgun (WGS) entry which is preliminary data.</text>
</comment>
<proteinExistence type="predicted"/>
<dbReference type="EMBL" id="VJWA01000001">
    <property type="protein sequence ID" value="TRW17134.1"/>
    <property type="molecule type" value="Genomic_DNA"/>
</dbReference>
<name>A0A552UG05_9SPHN</name>
<evidence type="ECO:0000313" key="2">
    <source>
        <dbReference type="Proteomes" id="UP000317894"/>
    </source>
</evidence>
<dbReference type="Proteomes" id="UP000317894">
    <property type="component" value="Unassembled WGS sequence"/>
</dbReference>
<organism evidence="1 2">
    <name type="scientific">Glacieibacterium frigidum</name>
    <dbReference type="NCBI Taxonomy" id="2593303"/>
    <lineage>
        <taxon>Bacteria</taxon>
        <taxon>Pseudomonadati</taxon>
        <taxon>Pseudomonadota</taxon>
        <taxon>Alphaproteobacteria</taxon>
        <taxon>Sphingomonadales</taxon>
        <taxon>Sphingosinicellaceae</taxon>
        <taxon>Glacieibacterium</taxon>
    </lineage>
</organism>
<sequence>MPGVAVAVAIIVTIAAFAVPMNTARQLDGRIIALATWQGSKGSSPRAQIDLGMRSPVWVSLPRSSVCRIGERVAVVETTVWVGSQYALVPTACLPVRAPGRAGSLD</sequence>
<keyword evidence="2" id="KW-1185">Reference proteome</keyword>
<dbReference type="AlphaFoldDB" id="A0A552UG05"/>
<gene>
    <name evidence="1" type="ORF">FMM06_02735</name>
</gene>
<accession>A0A552UG05</accession>